<dbReference type="PANTHER" id="PTHR35342:SF5">
    <property type="entry name" value="TRICARBOXYLIC TRANSPORT PROTEIN"/>
    <property type="match status" value="1"/>
</dbReference>
<protein>
    <submittedName>
        <fullName evidence="3">Tripartite tricarboxylate transporter permease</fullName>
    </submittedName>
</protein>
<dbReference type="Pfam" id="PF01970">
    <property type="entry name" value="TctA"/>
    <property type="match status" value="1"/>
</dbReference>
<evidence type="ECO:0000256" key="1">
    <source>
        <dbReference type="SAM" id="Phobius"/>
    </source>
</evidence>
<feature type="transmembrane region" description="Helical" evidence="1">
    <location>
        <begin position="123"/>
        <end position="140"/>
    </location>
</feature>
<feature type="transmembrane region" description="Helical" evidence="1">
    <location>
        <begin position="39"/>
        <end position="62"/>
    </location>
</feature>
<proteinExistence type="predicted"/>
<dbReference type="EMBL" id="JAJGNA010000001">
    <property type="protein sequence ID" value="MCC4307260.1"/>
    <property type="molecule type" value="Genomic_DNA"/>
</dbReference>
<evidence type="ECO:0000259" key="2">
    <source>
        <dbReference type="Pfam" id="PF01970"/>
    </source>
</evidence>
<dbReference type="AlphaFoldDB" id="A0A9Q3YMW2"/>
<evidence type="ECO:0000313" key="3">
    <source>
        <dbReference type="EMBL" id="MCC4307260.1"/>
    </source>
</evidence>
<sequence length="500" mass="52282">MDTILAGFSDAFTLSNVLFVLLGVLIGQLFAAAPGVGSLIAITIAVPYTFYMSPVAALGFLIGINKGGTIGGAVSAILMNTPGSPEATASTFDGYPMTQQGKARKALRAAHFSSVTGDTLSDLVLIFVAAPLSIVAMKMGPPEMAAVILVALVIIAGLVGNSMIKGLIAAFLGLFMSLVGMDQSTAAERLTFGIPELMDGISITAAGIGVLALGEILRQIVFSDSLPRLDQKNSESVKAGEPFTWQDFRAILPTILRSTMIGTLIGAIPGIGSSAAGFLGYTAAKRASKTPERFGKGEIRGVAASEAANSSVVGANFIPLLSLGIPGNVAAAIILGAFLIHGLTPGPQLFSEQPRLVYSLFAVMLIGDLLNLITGLFTMGLFARVIRIPLTYIIPCVVVLCITGVIVADSLFDAWLLLGMAVAGFFMRMLNFSFVTFIIGYVLGPMFEEAFGQAMIMADGDPLYLLQRPIACVFILLAAVVLVSLLRQHRRAGKASAILK</sequence>
<keyword evidence="1" id="KW-0472">Membrane</keyword>
<dbReference type="RefSeq" id="WP_228232450.1">
    <property type="nucleotide sequence ID" value="NZ_JAJGNA010000001.1"/>
</dbReference>
<feature type="transmembrane region" description="Helical" evidence="1">
    <location>
        <begin position="317"/>
        <end position="344"/>
    </location>
</feature>
<organism evidence="3 4">
    <name type="scientific">Alloalcanivorax marinus</name>
    <dbReference type="NCBI Taxonomy" id="1177169"/>
    <lineage>
        <taxon>Bacteria</taxon>
        <taxon>Pseudomonadati</taxon>
        <taxon>Pseudomonadota</taxon>
        <taxon>Gammaproteobacteria</taxon>
        <taxon>Oceanospirillales</taxon>
        <taxon>Alcanivoracaceae</taxon>
        <taxon>Alloalcanivorax</taxon>
    </lineage>
</organism>
<feature type="transmembrane region" description="Helical" evidence="1">
    <location>
        <begin position="356"/>
        <end position="383"/>
    </location>
</feature>
<accession>A0A9Q3YMW2</accession>
<feature type="transmembrane region" description="Helical" evidence="1">
    <location>
        <begin position="389"/>
        <end position="408"/>
    </location>
</feature>
<feature type="transmembrane region" description="Helical" evidence="1">
    <location>
        <begin position="200"/>
        <end position="221"/>
    </location>
</feature>
<dbReference type="InterPro" id="IPR002823">
    <property type="entry name" value="DUF112_TM"/>
</dbReference>
<evidence type="ECO:0000313" key="4">
    <source>
        <dbReference type="Proteomes" id="UP001108027"/>
    </source>
</evidence>
<feature type="transmembrane region" description="Helical" evidence="1">
    <location>
        <begin position="415"/>
        <end position="443"/>
    </location>
</feature>
<feature type="transmembrane region" description="Helical" evidence="1">
    <location>
        <begin position="146"/>
        <end position="179"/>
    </location>
</feature>
<gene>
    <name evidence="3" type="ORF">LL252_01640</name>
</gene>
<keyword evidence="1" id="KW-1133">Transmembrane helix</keyword>
<feature type="transmembrane region" description="Helical" evidence="1">
    <location>
        <begin position="12"/>
        <end position="33"/>
    </location>
</feature>
<name>A0A9Q3YMW2_9GAMM</name>
<keyword evidence="4" id="KW-1185">Reference proteome</keyword>
<dbReference type="PANTHER" id="PTHR35342">
    <property type="entry name" value="TRICARBOXYLIC TRANSPORT PROTEIN"/>
    <property type="match status" value="1"/>
</dbReference>
<keyword evidence="1" id="KW-0812">Transmembrane</keyword>
<feature type="domain" description="DUF112" evidence="2">
    <location>
        <begin position="18"/>
        <end position="438"/>
    </location>
</feature>
<reference evidence="3" key="1">
    <citation type="submission" date="2021-10" db="EMBL/GenBank/DDBJ databases">
        <title>The diversity and Nitrogen Metabolism of Culturable Nitrate-Utilizing Bacteria Within the Oxygen Minimum Zone of the Changjiang (Yangtze River)Estuary.</title>
        <authorList>
            <person name="Zhang D."/>
            <person name="Zheng J."/>
            <person name="Liu S."/>
            <person name="He W."/>
        </authorList>
    </citation>
    <scope>NUCLEOTIDE SEQUENCE</scope>
    <source>
        <strain evidence="3">FXH-223</strain>
    </source>
</reference>
<comment type="caution">
    <text evidence="3">The sequence shown here is derived from an EMBL/GenBank/DDBJ whole genome shotgun (WGS) entry which is preliminary data.</text>
</comment>
<dbReference type="Proteomes" id="UP001108027">
    <property type="component" value="Unassembled WGS sequence"/>
</dbReference>
<feature type="transmembrane region" description="Helical" evidence="1">
    <location>
        <begin position="463"/>
        <end position="486"/>
    </location>
</feature>